<dbReference type="InterPro" id="IPR029062">
    <property type="entry name" value="Class_I_gatase-like"/>
</dbReference>
<evidence type="ECO:0000313" key="9">
    <source>
        <dbReference type="EMBL" id="RZS66339.1"/>
    </source>
</evidence>
<feature type="active site" description="Charge relay system" evidence="6">
    <location>
        <position position="293"/>
    </location>
</feature>
<dbReference type="InterPro" id="IPR040449">
    <property type="entry name" value="Peptidase_S66_N"/>
</dbReference>
<dbReference type="RefSeq" id="WP_130352938.1">
    <property type="nucleotide sequence ID" value="NZ_SGWY01000002.1"/>
</dbReference>
<evidence type="ECO:0000259" key="8">
    <source>
        <dbReference type="Pfam" id="PF17676"/>
    </source>
</evidence>
<keyword evidence="3" id="KW-0645">Protease</keyword>
<evidence type="ECO:0000259" key="7">
    <source>
        <dbReference type="Pfam" id="PF02016"/>
    </source>
</evidence>
<dbReference type="Pfam" id="PF17676">
    <property type="entry name" value="Peptidase_S66C"/>
    <property type="match status" value="1"/>
</dbReference>
<sequence>MELPLRARALETGDTVAVSALSSGLDPDEVELFERGIRAVEGLGFTVRVAQSVEPGRRRWWMSAPPAEIAGELNGLFRDPEVRAILALTGGRAALSYLDLIDFDAVRADPKPLLGFSDITALHLALYARTGLVTVHSDLVTHGFGYWSELAEDRRRELDDVYRRVLTGDPDPVRLPQLGDWQTWRPGRATGRLVGGLLNRLIRLQAGPHALSTERFDGALLFWEEVGTSDSFIWNDLHVLRQAGVLDRIAGMIVGPTGTVEMLDEGPGTLREIVLDVLGDRDIPVLGNVDIGHEPPNVPLPIGVLAEMDADAASLTLLEPAVTRSTGVATPSRVAV</sequence>
<feature type="domain" description="LD-carboxypeptidase C-terminal" evidence="8">
    <location>
        <begin position="190"/>
        <end position="308"/>
    </location>
</feature>
<keyword evidence="10" id="KW-1185">Reference proteome</keyword>
<comment type="caution">
    <text evidence="9">The sequence shown here is derived from an EMBL/GenBank/DDBJ whole genome shotgun (WGS) entry which is preliminary data.</text>
</comment>
<gene>
    <name evidence="9" type="ORF">EV187_2061</name>
</gene>
<dbReference type="OrthoDB" id="9807329at2"/>
<dbReference type="Pfam" id="PF02016">
    <property type="entry name" value="Peptidase_S66"/>
    <property type="match status" value="1"/>
</dbReference>
<feature type="active site" description="Nucleophile" evidence="6">
    <location>
        <position position="117"/>
    </location>
</feature>
<dbReference type="AlphaFoldDB" id="A0A4Q7MIK6"/>
<dbReference type="GO" id="GO:0004180">
    <property type="term" value="F:carboxypeptidase activity"/>
    <property type="evidence" value="ECO:0007669"/>
    <property type="project" value="UniProtKB-KW"/>
</dbReference>
<keyword evidence="2 9" id="KW-0121">Carboxypeptidase</keyword>
<dbReference type="SUPFAM" id="SSF141986">
    <property type="entry name" value="LD-carboxypeptidase A C-terminal domain-like"/>
    <property type="match status" value="1"/>
</dbReference>
<dbReference type="SUPFAM" id="SSF52317">
    <property type="entry name" value="Class I glutamine amidotransferase-like"/>
    <property type="match status" value="1"/>
</dbReference>
<evidence type="ECO:0000313" key="10">
    <source>
        <dbReference type="Proteomes" id="UP000293289"/>
    </source>
</evidence>
<evidence type="ECO:0000256" key="5">
    <source>
        <dbReference type="ARBA" id="ARBA00022825"/>
    </source>
</evidence>
<organism evidence="9 10">
    <name type="scientific">Agromyces ramosus</name>
    <dbReference type="NCBI Taxonomy" id="33879"/>
    <lineage>
        <taxon>Bacteria</taxon>
        <taxon>Bacillati</taxon>
        <taxon>Actinomycetota</taxon>
        <taxon>Actinomycetes</taxon>
        <taxon>Micrococcales</taxon>
        <taxon>Microbacteriaceae</taxon>
        <taxon>Agromyces</taxon>
    </lineage>
</organism>
<reference evidence="9 10" key="1">
    <citation type="submission" date="2019-02" db="EMBL/GenBank/DDBJ databases">
        <title>Genomic Encyclopedia of Type Strains, Phase IV (KMG-IV): sequencing the most valuable type-strain genomes for metagenomic binning, comparative biology and taxonomic classification.</title>
        <authorList>
            <person name="Goeker M."/>
        </authorList>
    </citation>
    <scope>NUCLEOTIDE SEQUENCE [LARGE SCALE GENOMIC DNA]</scope>
    <source>
        <strain evidence="9 10">DSM 43045</strain>
    </source>
</reference>
<feature type="active site" description="Charge relay system" evidence="6">
    <location>
        <position position="224"/>
    </location>
</feature>
<evidence type="ECO:0000256" key="3">
    <source>
        <dbReference type="ARBA" id="ARBA00022670"/>
    </source>
</evidence>
<proteinExistence type="inferred from homology"/>
<dbReference type="InterPro" id="IPR027478">
    <property type="entry name" value="LdcA_N"/>
</dbReference>
<dbReference type="GO" id="GO:0008236">
    <property type="term" value="F:serine-type peptidase activity"/>
    <property type="evidence" value="ECO:0007669"/>
    <property type="project" value="UniProtKB-KW"/>
</dbReference>
<dbReference type="InterPro" id="IPR040921">
    <property type="entry name" value="Peptidase_S66C"/>
</dbReference>
<dbReference type="InterPro" id="IPR027461">
    <property type="entry name" value="Carboxypeptidase_A_C_sf"/>
</dbReference>
<dbReference type="Gene3D" id="3.40.50.10740">
    <property type="entry name" value="Class I glutamine amidotransferase-like"/>
    <property type="match status" value="1"/>
</dbReference>
<evidence type="ECO:0000256" key="1">
    <source>
        <dbReference type="ARBA" id="ARBA00010233"/>
    </source>
</evidence>
<feature type="domain" description="LD-carboxypeptidase N-terminal" evidence="7">
    <location>
        <begin position="16"/>
        <end position="136"/>
    </location>
</feature>
<dbReference type="PIRSF" id="PIRSF028757">
    <property type="entry name" value="LD-carboxypeptidase"/>
    <property type="match status" value="1"/>
</dbReference>
<dbReference type="PANTHER" id="PTHR30237:SF2">
    <property type="entry name" value="MUREIN TETRAPEPTIDE CARBOXYPEPTIDASE"/>
    <property type="match status" value="1"/>
</dbReference>
<evidence type="ECO:0000256" key="4">
    <source>
        <dbReference type="ARBA" id="ARBA00022801"/>
    </source>
</evidence>
<dbReference type="GO" id="GO:0006508">
    <property type="term" value="P:proteolysis"/>
    <property type="evidence" value="ECO:0007669"/>
    <property type="project" value="UniProtKB-KW"/>
</dbReference>
<evidence type="ECO:0000256" key="6">
    <source>
        <dbReference type="PIRSR" id="PIRSR028757-1"/>
    </source>
</evidence>
<name>A0A4Q7MIK6_9MICO</name>
<dbReference type="PANTHER" id="PTHR30237">
    <property type="entry name" value="MURAMOYLTETRAPEPTIDE CARBOXYPEPTIDASE"/>
    <property type="match status" value="1"/>
</dbReference>
<dbReference type="EMBL" id="SGWY01000002">
    <property type="protein sequence ID" value="RZS66339.1"/>
    <property type="molecule type" value="Genomic_DNA"/>
</dbReference>
<keyword evidence="5" id="KW-0720">Serine protease</keyword>
<protein>
    <submittedName>
        <fullName evidence="9">Muramoyltetrapeptide carboxypeptidase</fullName>
    </submittedName>
</protein>
<accession>A0A4Q7MIK6</accession>
<comment type="similarity">
    <text evidence="1">Belongs to the peptidase S66 family.</text>
</comment>
<keyword evidence="4" id="KW-0378">Hydrolase</keyword>
<evidence type="ECO:0000256" key="2">
    <source>
        <dbReference type="ARBA" id="ARBA00022645"/>
    </source>
</evidence>
<dbReference type="Proteomes" id="UP000293289">
    <property type="component" value="Unassembled WGS sequence"/>
</dbReference>
<dbReference type="CDD" id="cd07062">
    <property type="entry name" value="Peptidase_S66_mccF_like"/>
    <property type="match status" value="1"/>
</dbReference>
<dbReference type="Gene3D" id="3.50.30.60">
    <property type="entry name" value="LD-carboxypeptidase A C-terminal domain-like"/>
    <property type="match status" value="1"/>
</dbReference>
<dbReference type="InterPro" id="IPR003507">
    <property type="entry name" value="S66_fam"/>
</dbReference>